<dbReference type="PANTHER" id="PTHR43328:SF1">
    <property type="entry name" value="N-ACETYLTRANSFERASE DOMAIN-CONTAINING PROTEIN"/>
    <property type="match status" value="1"/>
</dbReference>
<dbReference type="Pfam" id="PF13302">
    <property type="entry name" value="Acetyltransf_3"/>
    <property type="match status" value="1"/>
</dbReference>
<dbReference type="InterPro" id="IPR000182">
    <property type="entry name" value="GNAT_dom"/>
</dbReference>
<evidence type="ECO:0000313" key="3">
    <source>
        <dbReference type="Proteomes" id="UP001281761"/>
    </source>
</evidence>
<dbReference type="SUPFAM" id="SSF55729">
    <property type="entry name" value="Acyl-CoA N-acyltransferases (Nat)"/>
    <property type="match status" value="1"/>
</dbReference>
<comment type="caution">
    <text evidence="2">The sequence shown here is derived from an EMBL/GenBank/DDBJ whole genome shotgun (WGS) entry which is preliminary data.</text>
</comment>
<proteinExistence type="predicted"/>
<dbReference type="PROSITE" id="PS51186">
    <property type="entry name" value="GNAT"/>
    <property type="match status" value="1"/>
</dbReference>
<name>A0ABQ9XGE5_9EUKA</name>
<accession>A0ABQ9XGE5</accession>
<dbReference type="PANTHER" id="PTHR43328">
    <property type="entry name" value="ACETYLTRANSFERASE-RELATED"/>
    <property type="match status" value="1"/>
</dbReference>
<sequence length="179" mass="20051">MEPVLSSFFLQDDDITLRVFRQSDRDQLVALADNPKIFAQMSNRFPHPFTSADADLWISRDLKQVQPNSLAIEWKGQLCGGIRISPYSDVHSKTGGMGYWLGEPFWGKGIMARAISLFVPFALREFSVLRVEALVFANNTSSARVLEKAGFQKEGVLRKHCVKNGIIMDGILFAKVVSD</sequence>
<organism evidence="2 3">
    <name type="scientific">Blattamonas nauphoetae</name>
    <dbReference type="NCBI Taxonomy" id="2049346"/>
    <lineage>
        <taxon>Eukaryota</taxon>
        <taxon>Metamonada</taxon>
        <taxon>Preaxostyla</taxon>
        <taxon>Oxymonadida</taxon>
        <taxon>Blattamonas</taxon>
    </lineage>
</organism>
<keyword evidence="3" id="KW-1185">Reference proteome</keyword>
<evidence type="ECO:0000313" key="2">
    <source>
        <dbReference type="EMBL" id="KAK2951061.1"/>
    </source>
</evidence>
<protein>
    <submittedName>
        <fullName evidence="2">GNAT family N-acetyltransferase</fullName>
    </submittedName>
</protein>
<gene>
    <name evidence="2" type="ORF">BLNAU_14022</name>
</gene>
<dbReference type="Gene3D" id="3.40.630.30">
    <property type="match status" value="1"/>
</dbReference>
<dbReference type="EMBL" id="JARBJD010000125">
    <property type="protein sequence ID" value="KAK2951061.1"/>
    <property type="molecule type" value="Genomic_DNA"/>
</dbReference>
<reference evidence="2 3" key="1">
    <citation type="journal article" date="2022" name="bioRxiv">
        <title>Genomics of Preaxostyla Flagellates Illuminates Evolutionary Transitions and the Path Towards Mitochondrial Loss.</title>
        <authorList>
            <person name="Novak L.V.F."/>
            <person name="Treitli S.C."/>
            <person name="Pyrih J."/>
            <person name="Halakuc P."/>
            <person name="Pipaliya S.V."/>
            <person name="Vacek V."/>
            <person name="Brzon O."/>
            <person name="Soukal P."/>
            <person name="Eme L."/>
            <person name="Dacks J.B."/>
            <person name="Karnkowska A."/>
            <person name="Elias M."/>
            <person name="Hampl V."/>
        </authorList>
    </citation>
    <scope>NUCLEOTIDE SEQUENCE [LARGE SCALE GENOMIC DNA]</scope>
    <source>
        <strain evidence="2">NAU3</strain>
        <tissue evidence="2">Gut</tissue>
    </source>
</reference>
<feature type="domain" description="N-acetyltransferase" evidence="1">
    <location>
        <begin position="15"/>
        <end position="178"/>
    </location>
</feature>
<dbReference type="InterPro" id="IPR016181">
    <property type="entry name" value="Acyl_CoA_acyltransferase"/>
</dbReference>
<dbReference type="Proteomes" id="UP001281761">
    <property type="component" value="Unassembled WGS sequence"/>
</dbReference>
<evidence type="ECO:0000259" key="1">
    <source>
        <dbReference type="PROSITE" id="PS51186"/>
    </source>
</evidence>